<dbReference type="EMBL" id="LGRX02012787">
    <property type="protein sequence ID" value="KAK3266875.1"/>
    <property type="molecule type" value="Genomic_DNA"/>
</dbReference>
<accession>A0AAE0FVZ5</accession>
<dbReference type="InterPro" id="IPR029787">
    <property type="entry name" value="Nucleotide_cyclase"/>
</dbReference>
<evidence type="ECO:0000313" key="2">
    <source>
        <dbReference type="Proteomes" id="UP001190700"/>
    </source>
</evidence>
<sequence>MRLNQEKGRSLSYTYLRWGIQSFANFVPKTVVQRIVKGDKRAAHLYVDEAEVTIFFSGITNFASIKEAIGLECVMLLMEEYLTCMSQIIEEEGGVIGDFIDDGAPSSVRSSFQVLFKPLGAGLLDSHERVLLR</sequence>
<gene>
    <name evidence="1" type="ORF">CYMTET_24536</name>
</gene>
<reference evidence="1 2" key="1">
    <citation type="journal article" date="2015" name="Genome Biol. Evol.">
        <title>Comparative Genomics of a Bacterivorous Green Alga Reveals Evolutionary Causalities and Consequences of Phago-Mixotrophic Mode of Nutrition.</title>
        <authorList>
            <person name="Burns J.A."/>
            <person name="Paasch A."/>
            <person name="Narechania A."/>
            <person name="Kim E."/>
        </authorList>
    </citation>
    <scope>NUCLEOTIDE SEQUENCE [LARGE SCALE GENOMIC DNA]</scope>
    <source>
        <strain evidence="1 2">PLY_AMNH</strain>
    </source>
</reference>
<protein>
    <submittedName>
        <fullName evidence="1">Uncharacterized protein</fullName>
    </submittedName>
</protein>
<organism evidence="1 2">
    <name type="scientific">Cymbomonas tetramitiformis</name>
    <dbReference type="NCBI Taxonomy" id="36881"/>
    <lineage>
        <taxon>Eukaryota</taxon>
        <taxon>Viridiplantae</taxon>
        <taxon>Chlorophyta</taxon>
        <taxon>Pyramimonadophyceae</taxon>
        <taxon>Pyramimonadales</taxon>
        <taxon>Pyramimonadaceae</taxon>
        <taxon>Cymbomonas</taxon>
    </lineage>
</organism>
<dbReference type="AlphaFoldDB" id="A0AAE0FVZ5"/>
<dbReference type="Gene3D" id="3.30.70.1230">
    <property type="entry name" value="Nucleotide cyclase"/>
    <property type="match status" value="1"/>
</dbReference>
<proteinExistence type="predicted"/>
<dbReference type="SUPFAM" id="SSF55073">
    <property type="entry name" value="Nucleotide cyclase"/>
    <property type="match status" value="1"/>
</dbReference>
<comment type="caution">
    <text evidence="1">The sequence shown here is derived from an EMBL/GenBank/DDBJ whole genome shotgun (WGS) entry which is preliminary data.</text>
</comment>
<name>A0AAE0FVZ5_9CHLO</name>
<dbReference type="Proteomes" id="UP001190700">
    <property type="component" value="Unassembled WGS sequence"/>
</dbReference>
<evidence type="ECO:0000313" key="1">
    <source>
        <dbReference type="EMBL" id="KAK3266875.1"/>
    </source>
</evidence>
<keyword evidence="2" id="KW-1185">Reference proteome</keyword>